<feature type="binding site" evidence="9">
    <location>
        <begin position="141"/>
        <end position="143"/>
    </location>
    <ligand>
        <name>FAD</name>
        <dbReference type="ChEBI" id="CHEBI:57692"/>
    </ligand>
</feature>
<feature type="binding site" evidence="9">
    <location>
        <position position="53"/>
    </location>
    <ligand>
        <name>FAD</name>
        <dbReference type="ChEBI" id="CHEBI:57692"/>
    </ligand>
</feature>
<keyword evidence="15" id="KW-1185">Reference proteome</keyword>
<dbReference type="NCBIfam" id="NF005884">
    <property type="entry name" value="PRK07846.1"/>
    <property type="match status" value="1"/>
</dbReference>
<keyword evidence="3 9" id="KW-0274">FAD</keyword>
<protein>
    <submittedName>
        <fullName evidence="14">Mycothione reductase</fullName>
    </submittedName>
</protein>
<dbReference type="InterPro" id="IPR004099">
    <property type="entry name" value="Pyr_nucl-diS_OxRdtase_dimer"/>
</dbReference>
<dbReference type="InterPro" id="IPR001100">
    <property type="entry name" value="Pyr_nuc-diS_OxRdtase"/>
</dbReference>
<keyword evidence="6" id="KW-1015">Disulfide bond</keyword>
<dbReference type="SUPFAM" id="SSF51905">
    <property type="entry name" value="FAD/NAD(P)-binding domain"/>
    <property type="match status" value="1"/>
</dbReference>
<dbReference type="AlphaFoldDB" id="A0A4R7IZ47"/>
<keyword evidence="7 11" id="KW-0676">Redox-active center</keyword>
<feature type="domain" description="Pyridine nucleotide-disulphide oxidoreductase dimerisation" evidence="12">
    <location>
        <begin position="345"/>
        <end position="454"/>
    </location>
</feature>
<reference evidence="14 15" key="1">
    <citation type="submission" date="2019-03" db="EMBL/GenBank/DDBJ databases">
        <title>Genomic Encyclopedia of Archaeal and Bacterial Type Strains, Phase II (KMG-II): from individual species to whole genera.</title>
        <authorList>
            <person name="Goeker M."/>
        </authorList>
    </citation>
    <scope>NUCLEOTIDE SEQUENCE [LARGE SCALE GENOMIC DNA]</scope>
    <source>
        <strain evidence="14 15">DSM 24323</strain>
    </source>
</reference>
<dbReference type="Gene3D" id="3.50.50.60">
    <property type="entry name" value="FAD/NAD(P)-binding domain"/>
    <property type="match status" value="2"/>
</dbReference>
<keyword evidence="2 11" id="KW-0285">Flavoprotein</keyword>
<proteinExistence type="inferred from homology"/>
<dbReference type="OrthoDB" id="4763248at2"/>
<comment type="caution">
    <text evidence="14">The sequence shown here is derived from an EMBL/GenBank/DDBJ whole genome shotgun (WGS) entry which is preliminary data.</text>
</comment>
<evidence type="ECO:0000256" key="5">
    <source>
        <dbReference type="ARBA" id="ARBA00023002"/>
    </source>
</evidence>
<evidence type="ECO:0000256" key="1">
    <source>
        <dbReference type="ARBA" id="ARBA00007532"/>
    </source>
</evidence>
<evidence type="ECO:0000256" key="7">
    <source>
        <dbReference type="ARBA" id="ARBA00023284"/>
    </source>
</evidence>
<dbReference type="PANTHER" id="PTHR43014">
    <property type="entry name" value="MERCURIC REDUCTASE"/>
    <property type="match status" value="1"/>
</dbReference>
<keyword evidence="5 11" id="KW-0560">Oxidoreductase</keyword>
<keyword evidence="9" id="KW-0547">Nucleotide-binding</keyword>
<dbReference type="Pfam" id="PF07992">
    <property type="entry name" value="Pyr_redox_2"/>
    <property type="match status" value="1"/>
</dbReference>
<organism evidence="14 15">
    <name type="scientific">Naumannella halotolerans</name>
    <dbReference type="NCBI Taxonomy" id="993414"/>
    <lineage>
        <taxon>Bacteria</taxon>
        <taxon>Bacillati</taxon>
        <taxon>Actinomycetota</taxon>
        <taxon>Actinomycetes</taxon>
        <taxon>Propionibacteriales</taxon>
        <taxon>Propionibacteriaceae</taxon>
        <taxon>Naumannella</taxon>
    </lineage>
</organism>
<dbReference type="GO" id="GO:0016668">
    <property type="term" value="F:oxidoreductase activity, acting on a sulfur group of donors, NAD(P) as acceptor"/>
    <property type="evidence" value="ECO:0007669"/>
    <property type="project" value="InterPro"/>
</dbReference>
<feature type="binding site" evidence="9">
    <location>
        <position position="268"/>
    </location>
    <ligand>
        <name>NAD(+)</name>
        <dbReference type="ChEBI" id="CHEBI:57540"/>
    </ligand>
</feature>
<keyword evidence="4" id="KW-0521">NADP</keyword>
<gene>
    <name evidence="14" type="ORF">CLV29_3023</name>
</gene>
<feature type="domain" description="FAD/NAD(P)-binding" evidence="13">
    <location>
        <begin position="8"/>
        <end position="323"/>
    </location>
</feature>
<dbReference type="SUPFAM" id="SSF55424">
    <property type="entry name" value="FAD/NAD-linked reductases, dimerisation (C-terminal) domain"/>
    <property type="match status" value="1"/>
</dbReference>
<dbReference type="InterPro" id="IPR012999">
    <property type="entry name" value="Pyr_OxRdtase_I_AS"/>
</dbReference>
<evidence type="ECO:0000256" key="11">
    <source>
        <dbReference type="RuleBase" id="RU003691"/>
    </source>
</evidence>
<dbReference type="InterPro" id="IPR036188">
    <property type="entry name" value="FAD/NAD-bd_sf"/>
</dbReference>
<comment type="similarity">
    <text evidence="1 11">Belongs to the class-I pyridine nucleotide-disulfide oxidoreductase family.</text>
</comment>
<evidence type="ECO:0000256" key="9">
    <source>
        <dbReference type="PIRSR" id="PIRSR000350-3"/>
    </source>
</evidence>
<dbReference type="EMBL" id="SOAW01000003">
    <property type="protein sequence ID" value="TDT30000.1"/>
    <property type="molecule type" value="Genomic_DNA"/>
</dbReference>
<feature type="binding site" evidence="9">
    <location>
        <position position="309"/>
    </location>
    <ligand>
        <name>FAD</name>
        <dbReference type="ChEBI" id="CHEBI:57692"/>
    </ligand>
</feature>
<evidence type="ECO:0000256" key="6">
    <source>
        <dbReference type="ARBA" id="ARBA00023157"/>
    </source>
</evidence>
<evidence type="ECO:0000256" key="2">
    <source>
        <dbReference type="ARBA" id="ARBA00022630"/>
    </source>
</evidence>
<feature type="active site" description="Proton acceptor" evidence="8">
    <location>
        <position position="444"/>
    </location>
</feature>
<dbReference type="PIRSF" id="PIRSF000350">
    <property type="entry name" value="Mercury_reductase_MerA"/>
    <property type="match status" value="1"/>
</dbReference>
<evidence type="ECO:0000256" key="8">
    <source>
        <dbReference type="PIRSR" id="PIRSR000350-2"/>
    </source>
</evidence>
<evidence type="ECO:0000259" key="12">
    <source>
        <dbReference type="Pfam" id="PF02852"/>
    </source>
</evidence>
<evidence type="ECO:0000256" key="10">
    <source>
        <dbReference type="PIRSR" id="PIRSR000350-4"/>
    </source>
</evidence>
<feature type="binding site" evidence="9">
    <location>
        <begin position="178"/>
        <end position="185"/>
    </location>
    <ligand>
        <name>NAD(+)</name>
        <dbReference type="ChEBI" id="CHEBI:57540"/>
    </ligand>
</feature>
<dbReference type="PRINTS" id="PR00411">
    <property type="entry name" value="PNDRDTASEI"/>
</dbReference>
<comment type="cofactor">
    <cofactor evidence="9">
        <name>FAD</name>
        <dbReference type="ChEBI" id="CHEBI:57692"/>
    </cofactor>
    <text evidence="9">Binds 1 FAD per subunit.</text>
</comment>
<dbReference type="PANTHER" id="PTHR43014:SF5">
    <property type="entry name" value="GLUTATHIONE REDUCTASE (NADPH)"/>
    <property type="match status" value="1"/>
</dbReference>
<dbReference type="Proteomes" id="UP000295371">
    <property type="component" value="Unassembled WGS sequence"/>
</dbReference>
<dbReference type="InterPro" id="IPR023753">
    <property type="entry name" value="FAD/NAD-binding_dom"/>
</dbReference>
<accession>A0A4R7IZ47</accession>
<evidence type="ECO:0000313" key="15">
    <source>
        <dbReference type="Proteomes" id="UP000295371"/>
    </source>
</evidence>
<dbReference type="PROSITE" id="PS00076">
    <property type="entry name" value="PYRIDINE_REDOX_1"/>
    <property type="match status" value="1"/>
</dbReference>
<evidence type="ECO:0000313" key="14">
    <source>
        <dbReference type="EMBL" id="TDT30000.1"/>
    </source>
</evidence>
<dbReference type="RefSeq" id="WP_133755909.1">
    <property type="nucleotide sequence ID" value="NZ_SOAW01000003.1"/>
</dbReference>
<name>A0A4R7IZ47_9ACTN</name>
<dbReference type="Pfam" id="PF02852">
    <property type="entry name" value="Pyr_redox_dim"/>
    <property type="match status" value="1"/>
</dbReference>
<dbReference type="InterPro" id="IPR016156">
    <property type="entry name" value="FAD/NAD-linked_Rdtase_dimer_sf"/>
</dbReference>
<evidence type="ECO:0000256" key="4">
    <source>
        <dbReference type="ARBA" id="ARBA00022857"/>
    </source>
</evidence>
<evidence type="ECO:0000256" key="3">
    <source>
        <dbReference type="ARBA" id="ARBA00022827"/>
    </source>
</evidence>
<dbReference type="Gene3D" id="3.30.390.30">
    <property type="match status" value="1"/>
</dbReference>
<dbReference type="GO" id="GO:0000166">
    <property type="term" value="F:nucleotide binding"/>
    <property type="evidence" value="ECO:0007669"/>
    <property type="project" value="UniProtKB-KW"/>
</dbReference>
<keyword evidence="9" id="KW-0520">NAD</keyword>
<sequence length="465" mass="49963">MLRPLDHYDLAIIGSGSGNSIADEAFADRSIAMIERNPVFGGTCINVGCIPTKMLVLPADYASSVAEARRVNVDLSLDAVDFPAMRDRIFGRIDQISEGGKEWRSSADNLTLFSAEASFVGERRLRAGEHEFTADQIVLATGSSAVLPDVPGIDLPKVHTSDTIMRIDELPQTLLIIGGGYIATEFAHIFGSFGVKVTQLARSGLLRGQDQTIIDRYTEIAAERRTLRFGQTLNGIEASEDDQLLVLTSDADGEQYTYLTDMVLVAIGRSPNSADLNPEAGGVRVSASGYIEVDEFQRTSADGVWALGDVCNPNQLKHVANREARVVRHNLLHPDDLQPVGDLPVPSAIFGEPQIATVGLTEQQAIAAGVDFVTAIQEYGSVAYGWALEDTVHLMKLLADPASGQLLGAHILGPQAASLIQPLVQAMTFGLGAQEMARGQYWIHPALPELVENALLALPLTGQAR</sequence>
<dbReference type="PRINTS" id="PR00368">
    <property type="entry name" value="FADPNR"/>
</dbReference>
<evidence type="ECO:0000259" key="13">
    <source>
        <dbReference type="Pfam" id="PF07992"/>
    </source>
</evidence>
<feature type="disulfide bond" description="Redox-active" evidence="10">
    <location>
        <begin position="44"/>
        <end position="49"/>
    </location>
</feature>